<comment type="caution">
    <text evidence="1">The sequence shown here is derived from an EMBL/GenBank/DDBJ whole genome shotgun (WGS) entry which is preliminary data.</text>
</comment>
<organism evidence="1 3">
    <name type="scientific">Trichinella pseudospiralis</name>
    <name type="common">Parasitic roundworm</name>
    <dbReference type="NCBI Taxonomy" id="6337"/>
    <lineage>
        <taxon>Eukaryota</taxon>
        <taxon>Metazoa</taxon>
        <taxon>Ecdysozoa</taxon>
        <taxon>Nematoda</taxon>
        <taxon>Enoplea</taxon>
        <taxon>Dorylaimia</taxon>
        <taxon>Trichinellida</taxon>
        <taxon>Trichinellidae</taxon>
        <taxon>Trichinella</taxon>
    </lineage>
</organism>
<gene>
    <name evidence="1" type="ORF">T4B_1461</name>
    <name evidence="2" type="ORF">T4C_9504</name>
</gene>
<accession>A0A0V1IGK7</accession>
<evidence type="ECO:0000313" key="2">
    <source>
        <dbReference type="EMBL" id="KRZ42241.1"/>
    </source>
</evidence>
<dbReference type="EMBL" id="JYDV01000015">
    <property type="protein sequence ID" value="KRZ42241.1"/>
    <property type="molecule type" value="Genomic_DNA"/>
</dbReference>
<dbReference type="EMBL" id="JYDS01000190">
    <property type="protein sequence ID" value="KRZ21903.1"/>
    <property type="molecule type" value="Genomic_DNA"/>
</dbReference>
<dbReference type="Proteomes" id="UP000054826">
    <property type="component" value="Unassembled WGS sequence"/>
</dbReference>
<dbReference type="Proteomes" id="UP000054805">
    <property type="component" value="Unassembled WGS sequence"/>
</dbReference>
<proteinExistence type="predicted"/>
<name>A0A0V1IGK7_TRIPS</name>
<evidence type="ECO:0000313" key="1">
    <source>
        <dbReference type="EMBL" id="KRZ21903.1"/>
    </source>
</evidence>
<dbReference type="AlphaFoldDB" id="A0A0V1IGK7"/>
<sequence length="119" mass="14171">MANFITEAWQSSLNSSSSRDRSFRLWKLMFQTISMFNWLMLDRNAIIRTSKLEDFNPQHSIRTTLLHFLKTLEQLSDNLFLVVEASYAKWSLFLMSYNFYFQFDVQPPELHTSGKFGNR</sequence>
<protein>
    <submittedName>
        <fullName evidence="1">Uncharacterized protein</fullName>
    </submittedName>
</protein>
<evidence type="ECO:0000313" key="3">
    <source>
        <dbReference type="Proteomes" id="UP000054805"/>
    </source>
</evidence>
<reference evidence="3 4" key="1">
    <citation type="submission" date="2015-01" db="EMBL/GenBank/DDBJ databases">
        <title>Evolution of Trichinella species and genotypes.</title>
        <authorList>
            <person name="Korhonen P.K."/>
            <person name="Edoardo P."/>
            <person name="Giuseppe L.R."/>
            <person name="Gasser R.B."/>
        </authorList>
    </citation>
    <scope>NUCLEOTIDE SEQUENCE [LARGE SCALE GENOMIC DNA]</scope>
    <source>
        <strain evidence="2">ISS176</strain>
        <strain evidence="1">ISS588</strain>
    </source>
</reference>
<evidence type="ECO:0000313" key="4">
    <source>
        <dbReference type="Proteomes" id="UP000054826"/>
    </source>
</evidence>
<keyword evidence="3" id="KW-1185">Reference proteome</keyword>